<dbReference type="SUPFAM" id="SSF53448">
    <property type="entry name" value="Nucleotide-diphospho-sugar transferases"/>
    <property type="match status" value="1"/>
</dbReference>
<dbReference type="Gene3D" id="3.40.980.10">
    <property type="entry name" value="MoaB/Mog-like domain"/>
    <property type="match status" value="1"/>
</dbReference>
<dbReference type="Gene3D" id="3.90.550.10">
    <property type="entry name" value="Spore Coat Polysaccharide Biosynthesis Protein SpsA, Chain A"/>
    <property type="match status" value="1"/>
</dbReference>
<evidence type="ECO:0000313" key="4">
    <source>
        <dbReference type="Proteomes" id="UP000574761"/>
    </source>
</evidence>
<keyword evidence="3" id="KW-0808">Transferase</keyword>
<accession>A0A7W6GHE0</accession>
<dbReference type="Pfam" id="PF12804">
    <property type="entry name" value="NTP_transf_3"/>
    <property type="match status" value="1"/>
</dbReference>
<gene>
    <name evidence="3" type="ORF">GGQ64_000209</name>
</gene>
<dbReference type="EMBL" id="JACIEE010000001">
    <property type="protein sequence ID" value="MBB3975033.1"/>
    <property type="molecule type" value="Genomic_DNA"/>
</dbReference>
<dbReference type="EC" id="2.7.7.76" evidence="3"/>
<keyword evidence="4" id="KW-1185">Reference proteome</keyword>
<keyword evidence="3" id="KW-0548">Nucleotidyltransferase</keyword>
<feature type="domain" description="MobA-like NTP transferase" evidence="2">
    <location>
        <begin position="348"/>
        <end position="510"/>
    </location>
</feature>
<reference evidence="3 4" key="1">
    <citation type="submission" date="2020-08" db="EMBL/GenBank/DDBJ databases">
        <title>Genomic Encyclopedia of Type Strains, Phase IV (KMG-IV): sequencing the most valuable type-strain genomes for metagenomic binning, comparative biology and taxonomic classification.</title>
        <authorList>
            <person name="Goeker M."/>
        </authorList>
    </citation>
    <scope>NUCLEOTIDE SEQUENCE [LARGE SCALE GENOMIC DNA]</scope>
    <source>
        <strain evidence="3 4">DSM 100211</strain>
    </source>
</reference>
<comment type="caution">
    <text evidence="3">The sequence shown here is derived from an EMBL/GenBank/DDBJ whole genome shotgun (WGS) entry which is preliminary data.</text>
</comment>
<dbReference type="AlphaFoldDB" id="A0A7W6GHE0"/>
<name>A0A7W6GHE0_9HYPH</name>
<evidence type="ECO:0000256" key="1">
    <source>
        <dbReference type="ARBA" id="ARBA00022842"/>
    </source>
</evidence>
<protein>
    <submittedName>
        <fullName evidence="3">Molybdenum cofactor cytidylyltransferase</fullName>
        <ecNumber evidence="3">2.7.7.76</ecNumber>
    </submittedName>
</protein>
<dbReference type="GO" id="GO:0061602">
    <property type="term" value="F:molybdenum cofactor cytidylyltransferase activity"/>
    <property type="evidence" value="ECO:0007669"/>
    <property type="project" value="UniProtKB-EC"/>
</dbReference>
<dbReference type="PIRSF" id="PIRSF036626">
    <property type="entry name" value="MPTBd_MobAlike"/>
    <property type="match status" value="1"/>
</dbReference>
<evidence type="ECO:0000313" key="3">
    <source>
        <dbReference type="EMBL" id="MBB3975033.1"/>
    </source>
</evidence>
<organism evidence="3 4">
    <name type="scientific">Mycoplana azooxidifex</name>
    <dbReference type="NCBI Taxonomy" id="1636188"/>
    <lineage>
        <taxon>Bacteria</taxon>
        <taxon>Pseudomonadati</taxon>
        <taxon>Pseudomonadota</taxon>
        <taxon>Alphaproteobacteria</taxon>
        <taxon>Hyphomicrobiales</taxon>
        <taxon>Rhizobiaceae</taxon>
        <taxon>Mycoplana</taxon>
    </lineage>
</organism>
<proteinExistence type="predicted"/>
<dbReference type="InterPro" id="IPR012184">
    <property type="entry name" value="Bifunc_Mopterin-bd"/>
</dbReference>
<sequence>MIFGEMSAGAAAGAILAHGVRRDGVSFSKGHRLSEGDCRQLQEAGVENVIAVRLESGDLDEDAAAARLAAAIGPDHLTFTTPATGRVNIHAAVDGLLSADRAVIDRFNRIDPAITIATLADHATVRPGDMVATIKIIPLAVAEDAVERAALELASVGALLVKPFAARRVGLIATVLPSLKPSVMDKTRLLLEHRLSPSGSTLSGEVRVAHETAALAQALGPASRDNELVIVFGASAVSDTGDVIPAAIRMAGGRVEQVGLPVDPGNLLVLGHIGETPVIGAPGCARSPKENGFDWVLARILAGETPGRAELTGMGVGGLLAEIPTRPRPRELKGERRGGNDAAQNVAVVVLAAGQARRMGVGGRHKLLAEFDAVPLVRRSVSAAIAAAPSRVVLVTGHRAQEIEAAVVGLPAAVVRNPLYGEGMSTSLNAGLDAAGTDCDGVLVHLADMPGVSAADLRRLMEAFAAAGGNAIVRAVSAGKRGNPVILPRATFPAVRALSGDVGARQIIETSGLDIIDVEIGPAAHLDVDTPEAIADAGGVLKG</sequence>
<dbReference type="InterPro" id="IPR036425">
    <property type="entry name" value="MoaB/Mog-like_dom_sf"/>
</dbReference>
<dbReference type="InterPro" id="IPR029044">
    <property type="entry name" value="Nucleotide-diphossugar_trans"/>
</dbReference>
<dbReference type="InterPro" id="IPR025877">
    <property type="entry name" value="MobA-like_NTP_Trfase"/>
</dbReference>
<dbReference type="PANTHER" id="PTHR43777">
    <property type="entry name" value="MOLYBDENUM COFACTOR CYTIDYLYLTRANSFERASE"/>
    <property type="match status" value="1"/>
</dbReference>
<dbReference type="CDD" id="cd03522">
    <property type="entry name" value="MoeA_like"/>
    <property type="match status" value="1"/>
</dbReference>
<dbReference type="SUPFAM" id="SSF53218">
    <property type="entry name" value="Molybdenum cofactor biosynthesis proteins"/>
    <property type="match status" value="1"/>
</dbReference>
<evidence type="ECO:0000259" key="2">
    <source>
        <dbReference type="Pfam" id="PF12804"/>
    </source>
</evidence>
<dbReference type="PANTHER" id="PTHR43777:SF1">
    <property type="entry name" value="MOLYBDENUM COFACTOR CYTIDYLYLTRANSFERASE"/>
    <property type="match status" value="1"/>
</dbReference>
<keyword evidence="1" id="KW-0460">Magnesium</keyword>
<dbReference type="RefSeq" id="WP_183797973.1">
    <property type="nucleotide sequence ID" value="NZ_JACIEE010000001.1"/>
</dbReference>
<dbReference type="CDD" id="cd04182">
    <property type="entry name" value="GT_2_like_f"/>
    <property type="match status" value="1"/>
</dbReference>
<dbReference type="Proteomes" id="UP000574761">
    <property type="component" value="Unassembled WGS sequence"/>
</dbReference>